<dbReference type="InterPro" id="IPR020807">
    <property type="entry name" value="PKS_DH"/>
</dbReference>
<evidence type="ECO:0000313" key="3">
    <source>
        <dbReference type="EMBL" id="MDQ0912408.1"/>
    </source>
</evidence>
<dbReference type="InterPro" id="IPR049900">
    <property type="entry name" value="PKS_mFAS_DH"/>
</dbReference>
<protein>
    <recommendedName>
        <fullName evidence="2">PKS/mFAS DH domain-containing protein</fullName>
    </recommendedName>
</protein>
<comment type="caution">
    <text evidence="3">The sequence shown here is derived from an EMBL/GenBank/DDBJ whole genome shotgun (WGS) entry which is preliminary data.</text>
</comment>
<evidence type="ECO:0000313" key="4">
    <source>
        <dbReference type="Proteomes" id="UP001234216"/>
    </source>
</evidence>
<feature type="region of interest" description="N-terminal hotdog fold" evidence="1">
    <location>
        <begin position="1"/>
        <end position="121"/>
    </location>
</feature>
<sequence length="304" mass="33735">MTVAGHPAAGLPEQCRLLLRDTDFIPRAHRVHGVSVLPGVTFLDMVLRVLRARGIPPASAELRNIVFAEAIATAEGFDRDIRLRFGPSQVVGESRWLDGPEPFGPWRENFRAELHLTPQPGGEEFPPCPEAVCATVGHGAPRVGTMAEMYAHTRARNIRHGPAMTCTGTLTTGQGELLAELALAEPDPYSERWFQMHPAKLDAATIVAYAQTRTSIAEPFIPMFIERFRAPRPLPGPFTVHVPRRETLTPSGELFDSDLLLYDEKRRPAARFDRLTCKRIREAGLIDRLLEETVVRRTGARPVG</sequence>
<feature type="active site" description="Proton donor; for dehydratase activity" evidence="1">
    <location>
        <position position="202"/>
    </location>
</feature>
<evidence type="ECO:0000256" key="1">
    <source>
        <dbReference type="PROSITE-ProRule" id="PRU01363"/>
    </source>
</evidence>
<dbReference type="AlphaFoldDB" id="A0AAW8FS56"/>
<reference evidence="3" key="1">
    <citation type="submission" date="2023-07" db="EMBL/GenBank/DDBJ databases">
        <title>Comparative genomics of wheat-associated soil bacteria to identify genetic determinants of phenazine resistance.</title>
        <authorList>
            <person name="Mouncey N."/>
        </authorList>
    </citation>
    <scope>NUCLEOTIDE SEQUENCE</scope>
    <source>
        <strain evidence="3">V4I22</strain>
    </source>
</reference>
<dbReference type="Pfam" id="PF14765">
    <property type="entry name" value="PS-DH"/>
    <property type="match status" value="1"/>
</dbReference>
<dbReference type="InterPro" id="IPR049552">
    <property type="entry name" value="PKS_DH_N"/>
</dbReference>
<dbReference type="EMBL" id="JAUSZV010000005">
    <property type="protein sequence ID" value="MDQ0912408.1"/>
    <property type="molecule type" value="Genomic_DNA"/>
</dbReference>
<dbReference type="Proteomes" id="UP001234216">
    <property type="component" value="Unassembled WGS sequence"/>
</dbReference>
<gene>
    <name evidence="3" type="ORF">QFZ22_008393</name>
</gene>
<dbReference type="PROSITE" id="PS52019">
    <property type="entry name" value="PKS_MFAS_DH"/>
    <property type="match status" value="1"/>
</dbReference>
<feature type="region of interest" description="C-terminal hotdog fold" evidence="1">
    <location>
        <begin position="140"/>
        <end position="286"/>
    </location>
</feature>
<dbReference type="InterPro" id="IPR049551">
    <property type="entry name" value="PKS_DH_C"/>
</dbReference>
<name>A0AAW8FS56_9ACTN</name>
<feature type="active site" description="Proton acceptor; for dehydratase activity" evidence="1">
    <location>
        <position position="29"/>
    </location>
</feature>
<organism evidence="3 4">
    <name type="scientific">Streptomyces canus</name>
    <dbReference type="NCBI Taxonomy" id="58343"/>
    <lineage>
        <taxon>Bacteria</taxon>
        <taxon>Bacillati</taxon>
        <taxon>Actinomycetota</taxon>
        <taxon>Actinomycetes</taxon>
        <taxon>Kitasatosporales</taxon>
        <taxon>Streptomycetaceae</taxon>
        <taxon>Streptomyces</taxon>
        <taxon>Streptomyces aurantiacus group</taxon>
    </lineage>
</organism>
<feature type="domain" description="PKS/mFAS DH" evidence="2">
    <location>
        <begin position="1"/>
        <end position="286"/>
    </location>
</feature>
<dbReference type="SMART" id="SM00826">
    <property type="entry name" value="PKS_DH"/>
    <property type="match status" value="1"/>
</dbReference>
<proteinExistence type="predicted"/>
<accession>A0AAW8FS56</accession>
<dbReference type="Pfam" id="PF21089">
    <property type="entry name" value="PKS_DH_N"/>
    <property type="match status" value="1"/>
</dbReference>
<dbReference type="InterPro" id="IPR042104">
    <property type="entry name" value="PKS_dehydratase_sf"/>
</dbReference>
<evidence type="ECO:0000259" key="2">
    <source>
        <dbReference type="PROSITE" id="PS52019"/>
    </source>
</evidence>
<dbReference type="Gene3D" id="3.10.129.110">
    <property type="entry name" value="Polyketide synthase dehydratase"/>
    <property type="match status" value="1"/>
</dbReference>
<dbReference type="RefSeq" id="WP_306984752.1">
    <property type="nucleotide sequence ID" value="NZ_JAUSYQ010000002.1"/>
</dbReference>